<evidence type="ECO:0000313" key="2">
    <source>
        <dbReference type="Proteomes" id="UP001519345"/>
    </source>
</evidence>
<dbReference type="SUPFAM" id="SSF56784">
    <property type="entry name" value="HAD-like"/>
    <property type="match status" value="1"/>
</dbReference>
<protein>
    <submittedName>
        <fullName evidence="1">Cof subfamily protein (Haloacid dehalogenase superfamily)</fullName>
    </submittedName>
</protein>
<dbReference type="EMBL" id="JAGGKX010000016">
    <property type="protein sequence ID" value="MBP1970742.1"/>
    <property type="molecule type" value="Genomic_DNA"/>
</dbReference>
<comment type="caution">
    <text evidence="1">The sequence shown here is derived from an EMBL/GenBank/DDBJ whole genome shotgun (WGS) entry which is preliminary data.</text>
</comment>
<gene>
    <name evidence="1" type="ORF">J2Z83_002878</name>
</gene>
<dbReference type="SFLD" id="SFLDS00003">
    <property type="entry name" value="Haloacid_Dehalogenase"/>
    <property type="match status" value="1"/>
</dbReference>
<accession>A0ABS4IIJ1</accession>
<dbReference type="Proteomes" id="UP001519345">
    <property type="component" value="Unassembled WGS sequence"/>
</dbReference>
<organism evidence="1 2">
    <name type="scientific">Virgibacillus natechei</name>
    <dbReference type="NCBI Taxonomy" id="1216297"/>
    <lineage>
        <taxon>Bacteria</taxon>
        <taxon>Bacillati</taxon>
        <taxon>Bacillota</taxon>
        <taxon>Bacilli</taxon>
        <taxon>Bacillales</taxon>
        <taxon>Bacillaceae</taxon>
        <taxon>Virgibacillus</taxon>
    </lineage>
</organism>
<dbReference type="InterPro" id="IPR000150">
    <property type="entry name" value="Cof"/>
</dbReference>
<evidence type="ECO:0000313" key="1">
    <source>
        <dbReference type="EMBL" id="MBP1970742.1"/>
    </source>
</evidence>
<dbReference type="InterPro" id="IPR023214">
    <property type="entry name" value="HAD_sf"/>
</dbReference>
<reference evidence="1 2" key="1">
    <citation type="submission" date="2021-03" db="EMBL/GenBank/DDBJ databases">
        <title>Genomic Encyclopedia of Type Strains, Phase IV (KMG-IV): sequencing the most valuable type-strain genomes for metagenomic binning, comparative biology and taxonomic classification.</title>
        <authorList>
            <person name="Goeker M."/>
        </authorList>
    </citation>
    <scope>NUCLEOTIDE SEQUENCE [LARGE SCALE GENOMIC DNA]</scope>
    <source>
        <strain evidence="1 2">DSM 25609</strain>
    </source>
</reference>
<dbReference type="Gene3D" id="3.40.50.1000">
    <property type="entry name" value="HAD superfamily/HAD-like"/>
    <property type="match status" value="1"/>
</dbReference>
<dbReference type="Pfam" id="PF08282">
    <property type="entry name" value="Hydrolase_3"/>
    <property type="match status" value="1"/>
</dbReference>
<dbReference type="SFLD" id="SFLDG01144">
    <property type="entry name" value="C2.B.4:_PGP_Like"/>
    <property type="match status" value="1"/>
</dbReference>
<dbReference type="PROSITE" id="PS01229">
    <property type="entry name" value="COF_2"/>
    <property type="match status" value="1"/>
</dbReference>
<dbReference type="PANTHER" id="PTHR10000">
    <property type="entry name" value="PHOSPHOSERINE PHOSPHATASE"/>
    <property type="match status" value="1"/>
</dbReference>
<keyword evidence="2" id="KW-1185">Reference proteome</keyword>
<dbReference type="PANTHER" id="PTHR10000:SF25">
    <property type="entry name" value="PHOSPHATASE YKRA-RELATED"/>
    <property type="match status" value="1"/>
</dbReference>
<dbReference type="NCBIfam" id="TIGR01484">
    <property type="entry name" value="HAD-SF-IIB"/>
    <property type="match status" value="1"/>
</dbReference>
<dbReference type="NCBIfam" id="TIGR00099">
    <property type="entry name" value="Cof-subfamily"/>
    <property type="match status" value="1"/>
</dbReference>
<dbReference type="InterPro" id="IPR006379">
    <property type="entry name" value="HAD-SF_hydro_IIB"/>
</dbReference>
<name>A0ABS4IIJ1_9BACI</name>
<sequence length="261" mass="28930">MTYKALFLDIDGTILKPDHTYTDSTKDAILQAKNQGVEVFICTGRPLHEVDALAEELHVESLIGYNGAYAVYQNETIIDEPIGKNLVHQFIKIAKEHGSEIVMYTSEKNYFTSLDSTAVQQFNHVFQLTKNEIYSNDVADKIIGATVINLDPADAALYELETNLRLSVVNIEGVPMSYDIIRKNVNKGEAINAILKRLNIPKEQAIAFGDGMNDKEMLQAVGEGFAMENAHPDLFAYAKHTTTSVTESGIYNGLQKIGLVK</sequence>
<dbReference type="RefSeq" id="WP_209463844.1">
    <property type="nucleotide sequence ID" value="NZ_CP110224.1"/>
</dbReference>
<dbReference type="Gene3D" id="3.30.1240.10">
    <property type="match status" value="1"/>
</dbReference>
<dbReference type="SFLD" id="SFLDG01140">
    <property type="entry name" value="C2.B:_Phosphomannomutase_and_P"/>
    <property type="match status" value="1"/>
</dbReference>
<dbReference type="InterPro" id="IPR036412">
    <property type="entry name" value="HAD-like_sf"/>
</dbReference>
<proteinExistence type="predicted"/>